<dbReference type="RefSeq" id="WP_052419844.1">
    <property type="nucleotide sequence ID" value="NZ_JMCB01000003.1"/>
</dbReference>
<organism evidence="1 2">
    <name type="scientific">Hyalangium minutum</name>
    <dbReference type="NCBI Taxonomy" id="394096"/>
    <lineage>
        <taxon>Bacteria</taxon>
        <taxon>Pseudomonadati</taxon>
        <taxon>Myxococcota</taxon>
        <taxon>Myxococcia</taxon>
        <taxon>Myxococcales</taxon>
        <taxon>Cystobacterineae</taxon>
        <taxon>Archangiaceae</taxon>
        <taxon>Hyalangium</taxon>
    </lineage>
</organism>
<accession>A0A085WS99</accession>
<protein>
    <submittedName>
        <fullName evidence="1">Uncharacterized protein</fullName>
    </submittedName>
</protein>
<gene>
    <name evidence="1" type="ORF">DB31_5604</name>
</gene>
<reference evidence="1 2" key="1">
    <citation type="submission" date="2014-04" db="EMBL/GenBank/DDBJ databases">
        <title>Genome assembly of Hyalangium minutum DSM 14724.</title>
        <authorList>
            <person name="Sharma G."/>
            <person name="Subramanian S."/>
        </authorList>
    </citation>
    <scope>NUCLEOTIDE SEQUENCE [LARGE SCALE GENOMIC DNA]</scope>
    <source>
        <strain evidence="1 2">DSM 14724</strain>
    </source>
</reference>
<evidence type="ECO:0000313" key="2">
    <source>
        <dbReference type="Proteomes" id="UP000028725"/>
    </source>
</evidence>
<dbReference type="Proteomes" id="UP000028725">
    <property type="component" value="Unassembled WGS sequence"/>
</dbReference>
<keyword evidence="2" id="KW-1185">Reference proteome</keyword>
<comment type="caution">
    <text evidence="1">The sequence shown here is derived from an EMBL/GenBank/DDBJ whole genome shotgun (WGS) entry which is preliminary data.</text>
</comment>
<evidence type="ECO:0000313" key="1">
    <source>
        <dbReference type="EMBL" id="KFE70562.1"/>
    </source>
</evidence>
<sequence length="67" mass="7828">MGRSRRAWWRAVAEAREWLTLDLSYADAPFEVIVAVPKDLERQQMLDSIEHARRVALRCLPHRETGP</sequence>
<dbReference type="EMBL" id="JMCB01000003">
    <property type="protein sequence ID" value="KFE70562.1"/>
    <property type="molecule type" value="Genomic_DNA"/>
</dbReference>
<dbReference type="AlphaFoldDB" id="A0A085WS99"/>
<proteinExistence type="predicted"/>
<name>A0A085WS99_9BACT</name>